<evidence type="ECO:0008006" key="3">
    <source>
        <dbReference type="Google" id="ProtNLM"/>
    </source>
</evidence>
<dbReference type="Proteomes" id="UP000190135">
    <property type="component" value="Unassembled WGS sequence"/>
</dbReference>
<organism evidence="1 2">
    <name type="scientific">Consotaella salsifontis</name>
    <dbReference type="NCBI Taxonomy" id="1365950"/>
    <lineage>
        <taxon>Bacteria</taxon>
        <taxon>Pseudomonadati</taxon>
        <taxon>Pseudomonadota</taxon>
        <taxon>Alphaproteobacteria</taxon>
        <taxon>Hyphomicrobiales</taxon>
        <taxon>Aurantimonadaceae</taxon>
        <taxon>Consotaella</taxon>
    </lineage>
</organism>
<sequence length="47" mass="4913">QVLLSAVATWKADGIALSFGEPSPAFEEDLGHLGLSVATLMDKGQLQ</sequence>
<name>A0A1T4T9I2_9HYPH</name>
<gene>
    <name evidence="1" type="ORF">SAMN05428963_12164</name>
</gene>
<evidence type="ECO:0000313" key="2">
    <source>
        <dbReference type="Proteomes" id="UP000190135"/>
    </source>
</evidence>
<keyword evidence="2" id="KW-1185">Reference proteome</keyword>
<protein>
    <recommendedName>
        <fullName evidence="3">STAS domain-containing protein</fullName>
    </recommendedName>
</protein>
<evidence type="ECO:0000313" key="1">
    <source>
        <dbReference type="EMBL" id="SKA37112.1"/>
    </source>
</evidence>
<dbReference type="EMBL" id="FUXL01000021">
    <property type="protein sequence ID" value="SKA37112.1"/>
    <property type="molecule type" value="Genomic_DNA"/>
</dbReference>
<feature type="non-terminal residue" evidence="1">
    <location>
        <position position="1"/>
    </location>
</feature>
<reference evidence="1 2" key="1">
    <citation type="submission" date="2017-02" db="EMBL/GenBank/DDBJ databases">
        <authorList>
            <person name="Peterson S.W."/>
        </authorList>
    </citation>
    <scope>NUCLEOTIDE SEQUENCE [LARGE SCALE GENOMIC DNA]</scope>
    <source>
        <strain evidence="1 2">USBA 369</strain>
    </source>
</reference>
<proteinExistence type="predicted"/>
<dbReference type="AlphaFoldDB" id="A0A1T4T9I2"/>
<accession>A0A1T4T9I2</accession>